<comment type="caution">
    <text evidence="2">The sequence shown here is derived from an EMBL/GenBank/DDBJ whole genome shotgun (WGS) entry which is preliminary data.</text>
</comment>
<feature type="region of interest" description="Disordered" evidence="1">
    <location>
        <begin position="1"/>
        <end position="21"/>
    </location>
</feature>
<sequence>MFEYPNPRPFPHPSSRPFHHNLKPPNLLLDHYKGILKITNVVLGRTFTVLSKAILMRLSLFGTRCLSFAEKQHMPAQTKEAIETHMVENQHAPTGVGSHDHP</sequence>
<name>A0ABD1L8N7_9FABA</name>
<evidence type="ECO:0000313" key="3">
    <source>
        <dbReference type="Proteomes" id="UP001603857"/>
    </source>
</evidence>
<feature type="compositionally biased region" description="Pro residues" evidence="1">
    <location>
        <begin position="1"/>
        <end position="14"/>
    </location>
</feature>
<reference evidence="2 3" key="1">
    <citation type="submission" date="2024-08" db="EMBL/GenBank/DDBJ databases">
        <title>Insights into the chromosomal genome structure of Flemingia macrophylla.</title>
        <authorList>
            <person name="Ding Y."/>
            <person name="Zhao Y."/>
            <person name="Bi W."/>
            <person name="Wu M."/>
            <person name="Zhao G."/>
            <person name="Gong Y."/>
            <person name="Li W."/>
            <person name="Zhang P."/>
        </authorList>
    </citation>
    <scope>NUCLEOTIDE SEQUENCE [LARGE SCALE GENOMIC DNA]</scope>
    <source>
        <strain evidence="2">DYQJB</strain>
        <tissue evidence="2">Leaf</tissue>
    </source>
</reference>
<protein>
    <submittedName>
        <fullName evidence="2">Uncharacterized protein</fullName>
    </submittedName>
</protein>
<organism evidence="2 3">
    <name type="scientific">Flemingia macrophylla</name>
    <dbReference type="NCBI Taxonomy" id="520843"/>
    <lineage>
        <taxon>Eukaryota</taxon>
        <taxon>Viridiplantae</taxon>
        <taxon>Streptophyta</taxon>
        <taxon>Embryophyta</taxon>
        <taxon>Tracheophyta</taxon>
        <taxon>Spermatophyta</taxon>
        <taxon>Magnoliopsida</taxon>
        <taxon>eudicotyledons</taxon>
        <taxon>Gunneridae</taxon>
        <taxon>Pentapetalae</taxon>
        <taxon>rosids</taxon>
        <taxon>fabids</taxon>
        <taxon>Fabales</taxon>
        <taxon>Fabaceae</taxon>
        <taxon>Papilionoideae</taxon>
        <taxon>50 kb inversion clade</taxon>
        <taxon>NPAAA clade</taxon>
        <taxon>indigoferoid/millettioid clade</taxon>
        <taxon>Phaseoleae</taxon>
        <taxon>Flemingia</taxon>
    </lineage>
</organism>
<dbReference type="Proteomes" id="UP001603857">
    <property type="component" value="Unassembled WGS sequence"/>
</dbReference>
<proteinExistence type="predicted"/>
<dbReference type="EMBL" id="JBGMDY010000010">
    <property type="protein sequence ID" value="KAL2319887.1"/>
    <property type="molecule type" value="Genomic_DNA"/>
</dbReference>
<evidence type="ECO:0000313" key="2">
    <source>
        <dbReference type="EMBL" id="KAL2319887.1"/>
    </source>
</evidence>
<accession>A0ABD1L8N7</accession>
<gene>
    <name evidence="2" type="ORF">Fmac_028856</name>
</gene>
<dbReference type="AlphaFoldDB" id="A0ABD1L8N7"/>
<keyword evidence="3" id="KW-1185">Reference proteome</keyword>
<evidence type="ECO:0000256" key="1">
    <source>
        <dbReference type="SAM" id="MobiDB-lite"/>
    </source>
</evidence>